<accession>A0A7C8I696</accession>
<protein>
    <submittedName>
        <fullName evidence="2">Uncharacterized protein</fullName>
    </submittedName>
</protein>
<organism evidence="2 3">
    <name type="scientific">Massariosphaeria phaeospora</name>
    <dbReference type="NCBI Taxonomy" id="100035"/>
    <lineage>
        <taxon>Eukaryota</taxon>
        <taxon>Fungi</taxon>
        <taxon>Dikarya</taxon>
        <taxon>Ascomycota</taxon>
        <taxon>Pezizomycotina</taxon>
        <taxon>Dothideomycetes</taxon>
        <taxon>Pleosporomycetidae</taxon>
        <taxon>Pleosporales</taxon>
        <taxon>Pleosporales incertae sedis</taxon>
        <taxon>Massariosphaeria</taxon>
    </lineage>
</organism>
<dbReference type="EMBL" id="JAADJZ010000033">
    <property type="protein sequence ID" value="KAF2865447.1"/>
    <property type="molecule type" value="Genomic_DNA"/>
</dbReference>
<keyword evidence="3" id="KW-1185">Reference proteome</keyword>
<evidence type="ECO:0000313" key="2">
    <source>
        <dbReference type="EMBL" id="KAF2865447.1"/>
    </source>
</evidence>
<name>A0A7C8I696_9PLEO</name>
<gene>
    <name evidence="2" type="ORF">BDV95DRAFT_599681</name>
</gene>
<feature type="compositionally biased region" description="Gly residues" evidence="1">
    <location>
        <begin position="147"/>
        <end position="156"/>
    </location>
</feature>
<comment type="caution">
    <text evidence="2">The sequence shown here is derived from an EMBL/GenBank/DDBJ whole genome shotgun (WGS) entry which is preliminary data.</text>
</comment>
<proteinExistence type="predicted"/>
<feature type="region of interest" description="Disordered" evidence="1">
    <location>
        <begin position="96"/>
        <end position="191"/>
    </location>
</feature>
<sequence length="191" mass="19833">MAYDSPYNNNNNNRPLSSWRTITSIGDGHAWAAGQSYPPIAPLPPARPAYEVWPAGARLGSGTGTATSYGDDSRRQSCSTASTLVASEYSLSDAASASASSYHKSESGSPRESSRAEWMGDVAGEESKGKGGGRLRGEAGVFWPTGAGSGGYGGANRSGTRSESRAGSGTRFRPQAASFVPGSEAHYMGRR</sequence>
<dbReference type="AlphaFoldDB" id="A0A7C8I696"/>
<evidence type="ECO:0000313" key="3">
    <source>
        <dbReference type="Proteomes" id="UP000481861"/>
    </source>
</evidence>
<reference evidence="2 3" key="1">
    <citation type="submission" date="2020-01" db="EMBL/GenBank/DDBJ databases">
        <authorList>
            <consortium name="DOE Joint Genome Institute"/>
            <person name="Haridas S."/>
            <person name="Albert R."/>
            <person name="Binder M."/>
            <person name="Bloem J."/>
            <person name="Labutti K."/>
            <person name="Salamov A."/>
            <person name="Andreopoulos B."/>
            <person name="Baker S.E."/>
            <person name="Barry K."/>
            <person name="Bills G."/>
            <person name="Bluhm B.H."/>
            <person name="Cannon C."/>
            <person name="Castanera R."/>
            <person name="Culley D.E."/>
            <person name="Daum C."/>
            <person name="Ezra D."/>
            <person name="Gonzalez J.B."/>
            <person name="Henrissat B."/>
            <person name="Kuo A."/>
            <person name="Liang C."/>
            <person name="Lipzen A."/>
            <person name="Lutzoni F."/>
            <person name="Magnuson J."/>
            <person name="Mondo S."/>
            <person name="Nolan M."/>
            <person name="Ohm R."/>
            <person name="Pangilinan J."/>
            <person name="Park H.-J.H."/>
            <person name="Ramirez L."/>
            <person name="Alfaro M."/>
            <person name="Sun H."/>
            <person name="Tritt A."/>
            <person name="Yoshinaga Y."/>
            <person name="Zwiers L.-H.L."/>
            <person name="Turgeon B.G."/>
            <person name="Goodwin S.B."/>
            <person name="Spatafora J.W."/>
            <person name="Crous P.W."/>
            <person name="Grigoriev I.V."/>
        </authorList>
    </citation>
    <scope>NUCLEOTIDE SEQUENCE [LARGE SCALE GENOMIC DNA]</scope>
    <source>
        <strain evidence="2 3">CBS 611.86</strain>
    </source>
</reference>
<dbReference type="Proteomes" id="UP000481861">
    <property type="component" value="Unassembled WGS sequence"/>
</dbReference>
<evidence type="ECO:0000256" key="1">
    <source>
        <dbReference type="SAM" id="MobiDB-lite"/>
    </source>
</evidence>